<evidence type="ECO:0000256" key="4">
    <source>
        <dbReference type="ARBA" id="ARBA00023015"/>
    </source>
</evidence>
<keyword evidence="6 7" id="KW-0804">Transcription</keyword>
<sequence>MLIGEYSHNIDPKGRMIFPARLRDDLGVRFVVTKSLGDACLAAYSYEEWNLLAEKIKGLPMSKARPFQRILFAGAVECEPDKQGRILLPAALREYAGLEKDVVVVGASNHAEIWDKSRWDAECAKLDSDDIAGIMDELGF</sequence>
<dbReference type="InterPro" id="IPR020603">
    <property type="entry name" value="MraZ_dom"/>
</dbReference>
<dbReference type="EMBL" id="WWVX01000003">
    <property type="protein sequence ID" value="MZL69254.1"/>
    <property type="molecule type" value="Genomic_DNA"/>
</dbReference>
<dbReference type="RefSeq" id="WP_021661164.1">
    <property type="nucleotide sequence ID" value="NZ_FQVY01000005.1"/>
</dbReference>
<dbReference type="Proteomes" id="UP001205063">
    <property type="component" value="Unassembled WGS sequence"/>
</dbReference>
<dbReference type="EMBL" id="FQVY01000005">
    <property type="protein sequence ID" value="SHG56480.1"/>
    <property type="molecule type" value="Genomic_DNA"/>
</dbReference>
<gene>
    <name evidence="7 9" type="primary">mraZ</name>
    <name evidence="10" type="ORF">GT747_05660</name>
    <name evidence="9" type="ORF">NE646_08630</name>
    <name evidence="11" type="ORF">SAMN05444424_2707</name>
</gene>
<dbReference type="Gene3D" id="3.40.1550.20">
    <property type="entry name" value="Transcriptional regulator MraZ domain"/>
    <property type="match status" value="1"/>
</dbReference>
<dbReference type="InterPro" id="IPR003444">
    <property type="entry name" value="MraZ"/>
</dbReference>
<reference evidence="9" key="4">
    <citation type="submission" date="2022-06" db="EMBL/GenBank/DDBJ databases">
        <title>Isolation of gut microbiota from human fecal samples.</title>
        <authorList>
            <person name="Pamer E.G."/>
            <person name="Barat B."/>
            <person name="Waligurski E."/>
            <person name="Medina S."/>
            <person name="Paddock L."/>
            <person name="Mostad J."/>
        </authorList>
    </citation>
    <scope>NUCLEOTIDE SEQUENCE</scope>
    <source>
        <strain evidence="9">DFI.7.96</strain>
    </source>
</reference>
<accession>A0AAQ1MFL6</accession>
<dbReference type="PANTHER" id="PTHR34701:SF1">
    <property type="entry name" value="TRANSCRIPTIONAL REGULATOR MRAZ"/>
    <property type="match status" value="1"/>
</dbReference>
<proteinExistence type="inferred from homology"/>
<dbReference type="Pfam" id="PF02381">
    <property type="entry name" value="MraZ"/>
    <property type="match status" value="2"/>
</dbReference>
<dbReference type="InterPro" id="IPR037914">
    <property type="entry name" value="SpoVT-AbrB_sf"/>
</dbReference>
<evidence type="ECO:0000313" key="13">
    <source>
        <dbReference type="Proteomes" id="UP000474718"/>
    </source>
</evidence>
<dbReference type="Proteomes" id="UP000184089">
    <property type="component" value="Unassembled WGS sequence"/>
</dbReference>
<evidence type="ECO:0000256" key="1">
    <source>
        <dbReference type="ARBA" id="ARBA00013860"/>
    </source>
</evidence>
<dbReference type="HAMAP" id="MF_01008">
    <property type="entry name" value="MraZ"/>
    <property type="match status" value="1"/>
</dbReference>
<keyword evidence="2 7" id="KW-0963">Cytoplasm</keyword>
<evidence type="ECO:0000313" key="9">
    <source>
        <dbReference type="EMBL" id="MCQ4949729.1"/>
    </source>
</evidence>
<evidence type="ECO:0000256" key="5">
    <source>
        <dbReference type="ARBA" id="ARBA00023125"/>
    </source>
</evidence>
<dbReference type="InterPro" id="IPR035644">
    <property type="entry name" value="MraZ_C"/>
</dbReference>
<evidence type="ECO:0000313" key="12">
    <source>
        <dbReference type="Proteomes" id="UP000184089"/>
    </source>
</evidence>
<evidence type="ECO:0000259" key="8">
    <source>
        <dbReference type="PROSITE" id="PS51740"/>
    </source>
</evidence>
<feature type="domain" description="SpoVT-AbrB" evidence="8">
    <location>
        <begin position="75"/>
        <end position="118"/>
    </location>
</feature>
<dbReference type="Proteomes" id="UP000474718">
    <property type="component" value="Unassembled WGS sequence"/>
</dbReference>
<dbReference type="GO" id="GO:0000976">
    <property type="term" value="F:transcription cis-regulatory region binding"/>
    <property type="evidence" value="ECO:0007669"/>
    <property type="project" value="TreeGrafter"/>
</dbReference>
<organism evidence="11 12">
    <name type="scientific">Bittarella massiliensis</name>
    <name type="common">ex Durand et al. 2017</name>
    <dbReference type="NCBI Taxonomy" id="1720313"/>
    <lineage>
        <taxon>Bacteria</taxon>
        <taxon>Bacillati</taxon>
        <taxon>Bacillota</taxon>
        <taxon>Clostridia</taxon>
        <taxon>Eubacteriales</taxon>
        <taxon>Oscillospiraceae</taxon>
        <taxon>Bittarella (ex Durand et al. 2017)</taxon>
    </lineage>
</organism>
<dbReference type="PANTHER" id="PTHR34701">
    <property type="entry name" value="TRANSCRIPTIONAL REGULATOR MRAZ"/>
    <property type="match status" value="1"/>
</dbReference>
<evidence type="ECO:0000256" key="2">
    <source>
        <dbReference type="ARBA" id="ARBA00022490"/>
    </source>
</evidence>
<evidence type="ECO:0000313" key="10">
    <source>
        <dbReference type="EMBL" id="MZL69254.1"/>
    </source>
</evidence>
<keyword evidence="5 7" id="KW-0238">DNA-binding</keyword>
<dbReference type="PROSITE" id="PS51740">
    <property type="entry name" value="SPOVT_ABRB"/>
    <property type="match status" value="2"/>
</dbReference>
<keyword evidence="4 7" id="KW-0805">Transcription regulation</keyword>
<reference evidence="11" key="1">
    <citation type="submission" date="2016-11" db="EMBL/GenBank/DDBJ databases">
        <authorList>
            <person name="Varghese N."/>
            <person name="Submissions S."/>
        </authorList>
    </citation>
    <scope>NUCLEOTIDE SEQUENCE</scope>
    <source>
        <strain evidence="11">DSM 4029</strain>
    </source>
</reference>
<comment type="subunit">
    <text evidence="7">Forms oligomers.</text>
</comment>
<reference evidence="10 13" key="3">
    <citation type="journal article" date="2019" name="Nat. Med.">
        <title>A library of human gut bacterial isolates paired with longitudinal multiomics data enables mechanistic microbiome research.</title>
        <authorList>
            <person name="Poyet M."/>
            <person name="Groussin M."/>
            <person name="Gibbons S.M."/>
            <person name="Avila-Pacheco J."/>
            <person name="Jiang X."/>
            <person name="Kearney S.M."/>
            <person name="Perrotta A.R."/>
            <person name="Berdy B."/>
            <person name="Zhao S."/>
            <person name="Lieberman T.D."/>
            <person name="Swanson P.K."/>
            <person name="Smith M."/>
            <person name="Roesemann S."/>
            <person name="Alexander J.E."/>
            <person name="Rich S.A."/>
            <person name="Livny J."/>
            <person name="Vlamakis H."/>
            <person name="Clish C."/>
            <person name="Bullock K."/>
            <person name="Deik A."/>
            <person name="Scott J."/>
            <person name="Pierce K.A."/>
            <person name="Xavier R.J."/>
            <person name="Alm E.J."/>
        </authorList>
    </citation>
    <scope>NUCLEOTIDE SEQUENCE [LARGE SCALE GENOMIC DNA]</scope>
    <source>
        <strain evidence="10 13">BIOML-A2</strain>
    </source>
</reference>
<dbReference type="CDD" id="cd16321">
    <property type="entry name" value="MraZ_C"/>
    <property type="match status" value="1"/>
</dbReference>
<dbReference type="NCBIfam" id="TIGR00242">
    <property type="entry name" value="division/cell wall cluster transcriptional repressor MraZ"/>
    <property type="match status" value="1"/>
</dbReference>
<comment type="caution">
    <text evidence="11">The sequence shown here is derived from an EMBL/GenBank/DDBJ whole genome shotgun (WGS) entry which is preliminary data.</text>
</comment>
<evidence type="ECO:0000256" key="6">
    <source>
        <dbReference type="ARBA" id="ARBA00023163"/>
    </source>
</evidence>
<dbReference type="InterPro" id="IPR035642">
    <property type="entry name" value="MraZ_N"/>
</dbReference>
<feature type="domain" description="SpoVT-AbrB" evidence="8">
    <location>
        <begin position="5"/>
        <end position="48"/>
    </location>
</feature>
<name>A0AAQ1MFL6_9FIRM</name>
<evidence type="ECO:0000256" key="7">
    <source>
        <dbReference type="HAMAP-Rule" id="MF_01008"/>
    </source>
</evidence>
<dbReference type="InterPro" id="IPR007159">
    <property type="entry name" value="SpoVT-AbrB_dom"/>
</dbReference>
<dbReference type="CDD" id="cd16320">
    <property type="entry name" value="MraZ_N"/>
    <property type="match status" value="1"/>
</dbReference>
<reference evidence="12" key="2">
    <citation type="submission" date="2016-11" db="EMBL/GenBank/DDBJ databases">
        <authorList>
            <person name="Jaros S."/>
            <person name="Januszkiewicz K."/>
            <person name="Wedrychowicz H."/>
        </authorList>
    </citation>
    <scope>NUCLEOTIDE SEQUENCE [LARGE SCALE GENOMIC DNA]</scope>
    <source>
        <strain evidence="12">DSM 4029</strain>
    </source>
</reference>
<comment type="subcellular location">
    <subcellularLocation>
        <location evidence="7">Cytoplasm</location>
        <location evidence="7">Nucleoid</location>
    </subcellularLocation>
</comment>
<protein>
    <recommendedName>
        <fullName evidence="1 7">Transcriptional regulator MraZ</fullName>
    </recommendedName>
</protein>
<evidence type="ECO:0000256" key="3">
    <source>
        <dbReference type="ARBA" id="ARBA00022737"/>
    </source>
</evidence>
<dbReference type="AlphaFoldDB" id="A0AAQ1MFL6"/>
<comment type="similarity">
    <text evidence="7">Belongs to the MraZ family.</text>
</comment>
<keyword evidence="13" id="KW-1185">Reference proteome</keyword>
<dbReference type="GO" id="GO:0005737">
    <property type="term" value="C:cytoplasm"/>
    <property type="evidence" value="ECO:0007669"/>
    <property type="project" value="UniProtKB-UniRule"/>
</dbReference>
<keyword evidence="3" id="KW-0677">Repeat</keyword>
<dbReference type="InterPro" id="IPR038619">
    <property type="entry name" value="MraZ_sf"/>
</dbReference>
<dbReference type="GO" id="GO:2000143">
    <property type="term" value="P:negative regulation of DNA-templated transcription initiation"/>
    <property type="evidence" value="ECO:0007669"/>
    <property type="project" value="TreeGrafter"/>
</dbReference>
<dbReference type="EMBL" id="JANGAB010000004">
    <property type="protein sequence ID" value="MCQ4949729.1"/>
    <property type="molecule type" value="Genomic_DNA"/>
</dbReference>
<dbReference type="GO" id="GO:0009295">
    <property type="term" value="C:nucleoid"/>
    <property type="evidence" value="ECO:0007669"/>
    <property type="project" value="UniProtKB-SubCell"/>
</dbReference>
<evidence type="ECO:0000313" key="11">
    <source>
        <dbReference type="EMBL" id="SHG56480.1"/>
    </source>
</evidence>
<dbReference type="GO" id="GO:0003700">
    <property type="term" value="F:DNA-binding transcription factor activity"/>
    <property type="evidence" value="ECO:0007669"/>
    <property type="project" value="UniProtKB-UniRule"/>
</dbReference>
<dbReference type="SUPFAM" id="SSF89447">
    <property type="entry name" value="AbrB/MazE/MraZ-like"/>
    <property type="match status" value="1"/>
</dbReference>